<dbReference type="PATRIC" id="fig|1268837.3.peg.688"/>
<dbReference type="Proteomes" id="UP000033736">
    <property type="component" value="Unassembled WGS sequence"/>
</dbReference>
<sequence length="130" mass="14983">MINLMIDLVVQKLEIDKKYLFSRSEICVRRVTSHKKKKDKPVIYNFATPSLEMFNSFFLRPLDFVRSNIEKFDSESAIAKYLGKEDKPGSIDVLKHQESLQELLSPFMMQPTRWCSSPSHSLCGTASCCD</sequence>
<protein>
    <submittedName>
        <fullName evidence="1">Uncharacterized protein</fullName>
    </submittedName>
</protein>
<keyword evidence="2" id="KW-1185">Reference proteome</keyword>
<dbReference type="EMBL" id="LAOQ01000002">
    <property type="protein sequence ID" value="KJW04879.1"/>
    <property type="molecule type" value="Genomic_DNA"/>
</dbReference>
<evidence type="ECO:0000313" key="2">
    <source>
        <dbReference type="Proteomes" id="UP000033736"/>
    </source>
</evidence>
<evidence type="ECO:0000313" key="1">
    <source>
        <dbReference type="EMBL" id="KJW04879.1"/>
    </source>
</evidence>
<accession>A0A0F3RI54</accession>
<reference evidence="1 2" key="1">
    <citation type="submission" date="2015-01" db="EMBL/GenBank/DDBJ databases">
        <title>Genome Sequencing of Rickettsiales /home/snadendla/prok_pipe/test/illegal_ec_num.txt.</title>
        <authorList>
            <person name="Daugherty S.C."/>
            <person name="Su Q."/>
            <person name="Abolude K."/>
            <person name="Beier-Sexton M."/>
            <person name="Carlyon J.A."/>
            <person name="Carter R."/>
            <person name="Day N.P."/>
            <person name="Dumler S.J."/>
            <person name="Dyachenko V."/>
            <person name="Godinez A."/>
            <person name="Kurtti T.J."/>
            <person name="Lichay M."/>
            <person name="Mullins K.E."/>
            <person name="Ott S."/>
            <person name="Pappas-Brown V."/>
            <person name="Paris D.H."/>
            <person name="Patel P."/>
            <person name="Richards A.L."/>
            <person name="Sadzewicz L."/>
            <person name="Sears K."/>
            <person name="Seidman D."/>
            <person name="Sengamalay N."/>
            <person name="Stenos J."/>
            <person name="Tallon L.J."/>
            <person name="Vincent G."/>
            <person name="Fraser C.M."/>
            <person name="Munderloh U."/>
            <person name="Dunning-Hotopp J.C."/>
        </authorList>
    </citation>
    <scope>NUCLEOTIDE SEQUENCE [LARGE SCALE GENOMIC DNA]</scope>
    <source>
        <strain evidence="1 2">T170-B</strain>
    </source>
</reference>
<dbReference type="AlphaFoldDB" id="A0A0F3RI54"/>
<organism evidence="1 2">
    <name type="scientific">Rickettsia argasii T170-B</name>
    <dbReference type="NCBI Taxonomy" id="1268837"/>
    <lineage>
        <taxon>Bacteria</taxon>
        <taxon>Pseudomonadati</taxon>
        <taxon>Pseudomonadota</taxon>
        <taxon>Alphaproteobacteria</taxon>
        <taxon>Rickettsiales</taxon>
        <taxon>Rickettsiaceae</taxon>
        <taxon>Rickettsieae</taxon>
        <taxon>Rickettsia</taxon>
        <taxon>spotted fever group</taxon>
    </lineage>
</organism>
<comment type="caution">
    <text evidence="1">The sequence shown here is derived from an EMBL/GenBank/DDBJ whole genome shotgun (WGS) entry which is preliminary data.</text>
</comment>
<name>A0A0F3RI54_9RICK</name>
<gene>
    <name evidence="1" type="ORF">RAT170B_0573</name>
</gene>
<proteinExistence type="predicted"/>